<keyword evidence="1" id="KW-0963">Cytoplasm</keyword>
<dbReference type="GO" id="GO:0031124">
    <property type="term" value="P:mRNA 3'-end processing"/>
    <property type="evidence" value="ECO:0007669"/>
    <property type="project" value="InterPro"/>
</dbReference>
<gene>
    <name evidence="2" type="ORF">BB559_005259</name>
</gene>
<evidence type="ECO:0000256" key="1">
    <source>
        <dbReference type="PIRNR" id="PIRNR017888"/>
    </source>
</evidence>
<dbReference type="GO" id="GO:0005737">
    <property type="term" value="C:cytoplasm"/>
    <property type="evidence" value="ECO:0007669"/>
    <property type="project" value="UniProtKB-SubCell"/>
</dbReference>
<keyword evidence="1" id="KW-0507">mRNA processing</keyword>
<dbReference type="Pfam" id="PF13869">
    <property type="entry name" value="NUDIX_2"/>
    <property type="match status" value="1"/>
</dbReference>
<dbReference type="EMBL" id="MBFT01000580">
    <property type="protein sequence ID" value="PVU89050.1"/>
    <property type="molecule type" value="Genomic_DNA"/>
</dbReference>
<dbReference type="CDD" id="cd18871">
    <property type="entry name" value="NUDIX_Cfim25_Nudt21"/>
    <property type="match status" value="1"/>
</dbReference>
<dbReference type="OrthoDB" id="277288at2759"/>
<proteinExistence type="inferred from homology"/>
<comment type="subunit">
    <text evidence="1">Homodimer (via N- and C-terminus); binds RNA as homodimer. Component of the cleavage factor Im (CFIm) complex.</text>
</comment>
<dbReference type="Proteomes" id="UP000245699">
    <property type="component" value="Unassembled WGS sequence"/>
</dbReference>
<keyword evidence="1" id="KW-0539">Nucleus</keyword>
<name>A0A2T9Y9P7_9FUNG</name>
<comment type="subcellular location">
    <subcellularLocation>
        <location evidence="1">Nucleus</location>
    </subcellularLocation>
    <subcellularLocation>
        <location evidence="1">Cytoplasm</location>
    </subcellularLocation>
</comment>
<dbReference type="GO" id="GO:0003729">
    <property type="term" value="F:mRNA binding"/>
    <property type="evidence" value="ECO:0007669"/>
    <property type="project" value="UniProtKB-UniRule"/>
</dbReference>
<keyword evidence="1" id="KW-0694">RNA-binding</keyword>
<evidence type="ECO:0000313" key="3">
    <source>
        <dbReference type="Proteomes" id="UP000245699"/>
    </source>
</evidence>
<organism evidence="2 3">
    <name type="scientific">Furculomyces boomerangus</name>
    <dbReference type="NCBI Taxonomy" id="61424"/>
    <lineage>
        <taxon>Eukaryota</taxon>
        <taxon>Fungi</taxon>
        <taxon>Fungi incertae sedis</taxon>
        <taxon>Zoopagomycota</taxon>
        <taxon>Kickxellomycotina</taxon>
        <taxon>Harpellomycetes</taxon>
        <taxon>Harpellales</taxon>
        <taxon>Harpellaceae</taxon>
        <taxon>Furculomyces</taxon>
    </lineage>
</organism>
<comment type="function">
    <text evidence="1">Component of the cleavage factor Im (CFIm) complex that functions as an activator of the pre-mRNA 3'-end cleavage and polyadenylation processing required for the maturation of pre-mRNA into functional mRNAs. CFIm contributes to the recruitment of multiprotein complexes on specific sequences on the pre-mRNA 3'-end, so called cleavage and polyadenylation signals (pA signals). Most pre-mRNAs contain multiple pA signals, resulting in alternative cleavage and polyadenylation (APA) producing mRNAs with variable 3'-end formation. The CFIm complex acts as a key regulator of cleavage and polyadenylation site choice during APA through its binding to 5'-UGUA-3' elements localized in the 3'-untranslated region (UTR) for a huge number of pre-mRNAs.</text>
</comment>
<comment type="similarity">
    <text evidence="1">Belongs to the Nudix hydrolase family. CPSF5 subfamily.</text>
</comment>
<dbReference type="STRING" id="61424.A0A2T9Y9P7"/>
<dbReference type="GO" id="GO:0005849">
    <property type="term" value="C:mRNA cleavage factor complex"/>
    <property type="evidence" value="ECO:0007669"/>
    <property type="project" value="UniProtKB-UniRule"/>
</dbReference>
<keyword evidence="3" id="KW-1185">Reference proteome</keyword>
<accession>A0A2T9Y9P7</accession>
<dbReference type="AlphaFoldDB" id="A0A2T9Y9P7"/>
<sequence>MSKPTFSTIPIYPLDNYAISTKEPQPEEDISVQARLKRLEAEYETHGTRTTVEAVMIVHEHNFPHVLLLQNANSFFKLPGDSLPPQDSSDTIGGLKKILNKRLAPMRSDAPDETEFEELDWDVGEVVANWYRPNFDNYTYPYKPAHVSRPKEIKKIYLVNLPEKRKLCVPRNMKLLAVPLFELYDNNTRYGQQFSALTHNLSRFNFSIQQ</sequence>
<protein>
    <recommendedName>
        <fullName evidence="1">Cleavage and polyadenylation specificity factor subunit 5</fullName>
    </recommendedName>
</protein>
<reference evidence="2 3" key="1">
    <citation type="journal article" date="2018" name="MBio">
        <title>Comparative Genomics Reveals the Core Gene Toolbox for the Fungus-Insect Symbiosis.</title>
        <authorList>
            <person name="Wang Y."/>
            <person name="Stata M."/>
            <person name="Wang W."/>
            <person name="Stajich J.E."/>
            <person name="White M.M."/>
            <person name="Moncalvo J.M."/>
        </authorList>
    </citation>
    <scope>NUCLEOTIDE SEQUENCE [LARGE SCALE GENOMIC DNA]</scope>
    <source>
        <strain evidence="2 3">AUS-77-4</strain>
    </source>
</reference>
<comment type="caution">
    <text evidence="2">The sequence shown here is derived from an EMBL/GenBank/DDBJ whole genome shotgun (WGS) entry which is preliminary data.</text>
</comment>
<dbReference type="PANTHER" id="PTHR13047">
    <property type="entry name" value="PRE-MRNA CLEAVAGE FACTOR IM, 25KD SUBUNIT"/>
    <property type="match status" value="1"/>
</dbReference>
<dbReference type="InterPro" id="IPR016706">
    <property type="entry name" value="Cleav_polyA_spec_factor_su5"/>
</dbReference>
<dbReference type="FunFam" id="3.90.79.10:FF:000005">
    <property type="entry name" value="Cleavage and polyadenylation specificity factor subunit 5"/>
    <property type="match status" value="1"/>
</dbReference>
<evidence type="ECO:0000313" key="2">
    <source>
        <dbReference type="EMBL" id="PVU89050.1"/>
    </source>
</evidence>
<dbReference type="PIRSF" id="PIRSF017888">
    <property type="entry name" value="CPSF-25"/>
    <property type="match status" value="1"/>
</dbReference>
<dbReference type="Gene3D" id="3.90.79.10">
    <property type="entry name" value="Nucleoside Triphosphate Pyrophosphohydrolase"/>
    <property type="match status" value="1"/>
</dbReference>